<dbReference type="InterPro" id="IPR000182">
    <property type="entry name" value="GNAT_dom"/>
</dbReference>
<feature type="domain" description="N-acetyltransferase" evidence="1">
    <location>
        <begin position="3"/>
        <end position="146"/>
    </location>
</feature>
<dbReference type="PROSITE" id="PS51186">
    <property type="entry name" value="GNAT"/>
    <property type="match status" value="1"/>
</dbReference>
<dbReference type="Proteomes" id="UP000483379">
    <property type="component" value="Unassembled WGS sequence"/>
</dbReference>
<dbReference type="GO" id="GO:0016747">
    <property type="term" value="F:acyltransferase activity, transferring groups other than amino-acyl groups"/>
    <property type="evidence" value="ECO:0007669"/>
    <property type="project" value="InterPro"/>
</dbReference>
<dbReference type="Gene3D" id="3.40.630.30">
    <property type="match status" value="1"/>
</dbReference>
<sequence length="178" mass="19457">MATSIRVASELDRDAVREVHLSAFTEAENQVVAMLAARLLSEQTHPETINLVAEMDGGIVGHIAFSPVTADADTNWLGYILAPLGVRPEYQRGGIASRLIESGMKRLSETGVDAVLVYGDPKFYGRLGFSAETAMGYRPPYALQYPFGWQAALLREQSSDTRAIEIACVEALRDPALW</sequence>
<dbReference type="EMBL" id="JAAIJQ010000037">
    <property type="protein sequence ID" value="NEV62876.1"/>
    <property type="molecule type" value="Genomic_DNA"/>
</dbReference>
<name>A0A6M0JZF2_9GAMM</name>
<comment type="caution">
    <text evidence="2">The sequence shown here is derived from an EMBL/GenBank/DDBJ whole genome shotgun (WGS) entry which is preliminary data.</text>
</comment>
<dbReference type="CDD" id="cd04301">
    <property type="entry name" value="NAT_SF"/>
    <property type="match status" value="1"/>
</dbReference>
<protein>
    <submittedName>
        <fullName evidence="2">N-acetyltransferase</fullName>
    </submittedName>
</protein>
<accession>A0A6M0JZF2</accession>
<organism evidence="2 3">
    <name type="scientific">Thiorhodococcus minor</name>
    <dbReference type="NCBI Taxonomy" id="57489"/>
    <lineage>
        <taxon>Bacteria</taxon>
        <taxon>Pseudomonadati</taxon>
        <taxon>Pseudomonadota</taxon>
        <taxon>Gammaproteobacteria</taxon>
        <taxon>Chromatiales</taxon>
        <taxon>Chromatiaceae</taxon>
        <taxon>Thiorhodococcus</taxon>
    </lineage>
</organism>
<keyword evidence="3" id="KW-1185">Reference proteome</keyword>
<keyword evidence="2" id="KW-0808">Transferase</keyword>
<proteinExistence type="predicted"/>
<evidence type="ECO:0000313" key="2">
    <source>
        <dbReference type="EMBL" id="NEV62876.1"/>
    </source>
</evidence>
<dbReference type="InterPro" id="IPR016181">
    <property type="entry name" value="Acyl_CoA_acyltransferase"/>
</dbReference>
<dbReference type="RefSeq" id="WP_164453340.1">
    <property type="nucleotide sequence ID" value="NZ_JAAIJQ010000037.1"/>
</dbReference>
<reference evidence="2 3" key="1">
    <citation type="submission" date="2020-02" db="EMBL/GenBank/DDBJ databases">
        <title>Genome sequences of Thiorhodococcus mannitoliphagus and Thiorhodococcus minor, purple sulfur photosynthetic bacteria in the gammaproteobacterial family, Chromatiaceae.</title>
        <authorList>
            <person name="Aviles F.A."/>
            <person name="Meyer T.E."/>
            <person name="Kyndt J.A."/>
        </authorList>
    </citation>
    <scope>NUCLEOTIDE SEQUENCE [LARGE SCALE GENOMIC DNA]</scope>
    <source>
        <strain evidence="2 3">DSM 11518</strain>
    </source>
</reference>
<dbReference type="AlphaFoldDB" id="A0A6M0JZF2"/>
<dbReference type="Pfam" id="PF13508">
    <property type="entry name" value="Acetyltransf_7"/>
    <property type="match status" value="1"/>
</dbReference>
<evidence type="ECO:0000313" key="3">
    <source>
        <dbReference type="Proteomes" id="UP000483379"/>
    </source>
</evidence>
<gene>
    <name evidence="2" type="ORF">G3446_13405</name>
</gene>
<dbReference type="SUPFAM" id="SSF55729">
    <property type="entry name" value="Acyl-CoA N-acyltransferases (Nat)"/>
    <property type="match status" value="1"/>
</dbReference>
<evidence type="ECO:0000259" key="1">
    <source>
        <dbReference type="PROSITE" id="PS51186"/>
    </source>
</evidence>